<name>A0A829D292_LEPIR</name>
<dbReference type="AlphaFoldDB" id="A0A829D292"/>
<evidence type="ECO:0000313" key="1">
    <source>
        <dbReference type="EMBL" id="EMY03029.1"/>
    </source>
</evidence>
<evidence type="ECO:0000313" key="2">
    <source>
        <dbReference type="Proteomes" id="UP000012329"/>
    </source>
</evidence>
<sequence>MKEKISFLPFPKLRYLYSLSPFFKKEVLISDMKTPGYLPKTCIIKFLKFECKNLRLEAKFPTTYYAILSSLTFKKRLVRNYFEVSKSIVKINYKNFYKMNFELDKIYETRILYKN</sequence>
<dbReference type="EMBL" id="AFJL02000212">
    <property type="protein sequence ID" value="EMY03029.1"/>
    <property type="molecule type" value="Genomic_DNA"/>
</dbReference>
<protein>
    <submittedName>
        <fullName evidence="1">Uncharacterized protein</fullName>
    </submittedName>
</protein>
<reference evidence="1 2" key="1">
    <citation type="submission" date="2013-02" db="EMBL/GenBank/DDBJ databases">
        <authorList>
            <person name="Harkins D.M."/>
            <person name="Durkin A.S."/>
            <person name="Brinkac L.M."/>
            <person name="Haft D.H."/>
            <person name="Selengut J.D."/>
            <person name="Sanka R."/>
            <person name="DePew J."/>
            <person name="Purushe J."/>
            <person name="Whelen A.C."/>
            <person name="Vinetz J.M."/>
            <person name="Sutton G.G."/>
            <person name="Nierman W.C."/>
            <person name="Fouts D.E."/>
        </authorList>
    </citation>
    <scope>NUCLEOTIDE SEQUENCE [LARGE SCALE GENOMIC DNA]</scope>
    <source>
        <strain evidence="1 2">2002000626</strain>
    </source>
</reference>
<accession>A0A829D292</accession>
<dbReference type="Proteomes" id="UP000012329">
    <property type="component" value="Unassembled WGS sequence"/>
</dbReference>
<gene>
    <name evidence="1" type="ORF">LEP1GSC029_4437</name>
</gene>
<proteinExistence type="predicted"/>
<organism evidence="1 2">
    <name type="scientific">Leptospira interrogans str. 2002000626</name>
    <dbReference type="NCBI Taxonomy" id="996803"/>
    <lineage>
        <taxon>Bacteria</taxon>
        <taxon>Pseudomonadati</taxon>
        <taxon>Spirochaetota</taxon>
        <taxon>Spirochaetia</taxon>
        <taxon>Leptospirales</taxon>
        <taxon>Leptospiraceae</taxon>
        <taxon>Leptospira</taxon>
    </lineage>
</organism>
<comment type="caution">
    <text evidence="1">The sequence shown here is derived from an EMBL/GenBank/DDBJ whole genome shotgun (WGS) entry which is preliminary data.</text>
</comment>